<gene>
    <name evidence="2" type="ORF">GCM10009843_40940</name>
</gene>
<dbReference type="InterPro" id="IPR053144">
    <property type="entry name" value="Acetyltransferase_Butenolide"/>
</dbReference>
<dbReference type="InterPro" id="IPR016181">
    <property type="entry name" value="Acyl_CoA_acyltransferase"/>
</dbReference>
<sequence length="149" mass="16139">MPAPEGYEIDDDPARVDRDAVWEWLSTQAYWHRGRSRADVERQLDGAWRVVAAYDGATGALVGFARALSDGVALAYLADVFVEDAHRGRGLGHALVTAMVDEGPGSGFRWMLHTADAHGLYAAHGFGPPDQSYLERPRVAPTGAGYRGT</sequence>
<dbReference type="Gene3D" id="3.40.630.30">
    <property type="match status" value="1"/>
</dbReference>
<proteinExistence type="predicted"/>
<evidence type="ECO:0000313" key="2">
    <source>
        <dbReference type="EMBL" id="GAA2134459.1"/>
    </source>
</evidence>
<evidence type="ECO:0000259" key="1">
    <source>
        <dbReference type="PROSITE" id="PS51186"/>
    </source>
</evidence>
<dbReference type="Pfam" id="PF00583">
    <property type="entry name" value="Acetyltransf_1"/>
    <property type="match status" value="1"/>
</dbReference>
<dbReference type="EMBL" id="BAAAQQ010000014">
    <property type="protein sequence ID" value="GAA2134459.1"/>
    <property type="molecule type" value="Genomic_DNA"/>
</dbReference>
<dbReference type="PANTHER" id="PTHR43233">
    <property type="entry name" value="FAMILY N-ACETYLTRANSFERASE, PUTATIVE (AFU_ORTHOLOGUE AFUA_6G03350)-RELATED"/>
    <property type="match status" value="1"/>
</dbReference>
<protein>
    <submittedName>
        <fullName evidence="2">GNAT family N-acetyltransferase</fullName>
    </submittedName>
</protein>
<reference evidence="3" key="1">
    <citation type="journal article" date="2019" name="Int. J. Syst. Evol. Microbiol.">
        <title>The Global Catalogue of Microorganisms (GCM) 10K type strain sequencing project: providing services to taxonomists for standard genome sequencing and annotation.</title>
        <authorList>
            <consortium name="The Broad Institute Genomics Platform"/>
            <consortium name="The Broad Institute Genome Sequencing Center for Infectious Disease"/>
            <person name="Wu L."/>
            <person name="Ma J."/>
        </authorList>
    </citation>
    <scope>NUCLEOTIDE SEQUENCE [LARGE SCALE GENOMIC DNA]</scope>
    <source>
        <strain evidence="3">JCM 16021</strain>
    </source>
</reference>
<name>A0ABP5KRX6_9ACTN</name>
<keyword evidence="3" id="KW-1185">Reference proteome</keyword>
<evidence type="ECO:0000313" key="3">
    <source>
        <dbReference type="Proteomes" id="UP001500575"/>
    </source>
</evidence>
<comment type="caution">
    <text evidence="2">The sequence shown here is derived from an EMBL/GenBank/DDBJ whole genome shotgun (WGS) entry which is preliminary data.</text>
</comment>
<dbReference type="PROSITE" id="PS51186">
    <property type="entry name" value="GNAT"/>
    <property type="match status" value="1"/>
</dbReference>
<accession>A0ABP5KRX6</accession>
<dbReference type="CDD" id="cd04301">
    <property type="entry name" value="NAT_SF"/>
    <property type="match status" value="1"/>
</dbReference>
<organism evidence="2 3">
    <name type="scientific">Nocardioides bigeumensis</name>
    <dbReference type="NCBI Taxonomy" id="433657"/>
    <lineage>
        <taxon>Bacteria</taxon>
        <taxon>Bacillati</taxon>
        <taxon>Actinomycetota</taxon>
        <taxon>Actinomycetes</taxon>
        <taxon>Propionibacteriales</taxon>
        <taxon>Nocardioidaceae</taxon>
        <taxon>Nocardioides</taxon>
    </lineage>
</organism>
<dbReference type="RefSeq" id="WP_344305722.1">
    <property type="nucleotide sequence ID" value="NZ_BAAAQQ010000014.1"/>
</dbReference>
<dbReference type="SUPFAM" id="SSF55729">
    <property type="entry name" value="Acyl-CoA N-acyltransferases (Nat)"/>
    <property type="match status" value="1"/>
</dbReference>
<feature type="domain" description="N-acetyltransferase" evidence="1">
    <location>
        <begin position="7"/>
        <end position="149"/>
    </location>
</feature>
<dbReference type="Proteomes" id="UP001500575">
    <property type="component" value="Unassembled WGS sequence"/>
</dbReference>
<dbReference type="InterPro" id="IPR000182">
    <property type="entry name" value="GNAT_dom"/>
</dbReference>
<dbReference type="PANTHER" id="PTHR43233:SF1">
    <property type="entry name" value="FAMILY N-ACETYLTRANSFERASE, PUTATIVE (AFU_ORTHOLOGUE AFUA_6G03350)-RELATED"/>
    <property type="match status" value="1"/>
</dbReference>